<comment type="pathway">
    <text evidence="1">Pyrimidine metabolism; UMP biosynthesis via de novo pathway; UMP from orotate: step 2/2.</text>
</comment>
<dbReference type="Pfam" id="PF00215">
    <property type="entry name" value="OMPdecase"/>
    <property type="match status" value="1"/>
</dbReference>
<keyword evidence="5 9" id="KW-0456">Lyase</keyword>
<evidence type="ECO:0000256" key="6">
    <source>
        <dbReference type="ARBA" id="ARBA00049157"/>
    </source>
</evidence>
<evidence type="ECO:0000256" key="1">
    <source>
        <dbReference type="ARBA" id="ARBA00004861"/>
    </source>
</evidence>
<dbReference type="EC" id="4.1.1.23" evidence="7"/>
<sequence>MTYAERLKALTEERGALCVGIDPHAQSLAHWGLDDDVAGLEAFARGIVEVLGERVAVFKPQSAFYEVHGSAGIAVLERLLEDIRQAGALSVLDVKRGDIGSTMAGYARAYLADEASLRADAITLSPYLGFESLRPAIDLAHETGRGIYVLARTSNPEGGQVQLSKGDDGRVVAQQVIDDAAAENARSGQNALGLVVGGTHADAGVDVSHFNGSILVPGIGAQGGTIEGLRGIFGDAVDLLLPSASREVAHGGPSVEGLVDRVQTLLGR</sequence>
<accession>A0ABW1X5G6</accession>
<comment type="caution">
    <text evidence="9">The sequence shown here is derived from an EMBL/GenBank/DDBJ whole genome shotgun (WGS) entry which is preliminary data.</text>
</comment>
<keyword evidence="3" id="KW-0210">Decarboxylase</keyword>
<dbReference type="PANTHER" id="PTHR43375:SF1">
    <property type="entry name" value="OROTIDINE 5'-PHOSPHATE DECARBOXYLASE"/>
    <property type="match status" value="1"/>
</dbReference>
<dbReference type="EMBL" id="JBHSUA010000021">
    <property type="protein sequence ID" value="MFC6397719.1"/>
    <property type="molecule type" value="Genomic_DNA"/>
</dbReference>
<dbReference type="InterPro" id="IPR011060">
    <property type="entry name" value="RibuloseP-bd_barrel"/>
</dbReference>
<comment type="catalytic activity">
    <reaction evidence="6">
        <text>orotidine 5'-phosphate + H(+) = UMP + CO2</text>
        <dbReference type="Rhea" id="RHEA:11596"/>
        <dbReference type="ChEBI" id="CHEBI:15378"/>
        <dbReference type="ChEBI" id="CHEBI:16526"/>
        <dbReference type="ChEBI" id="CHEBI:57538"/>
        <dbReference type="ChEBI" id="CHEBI:57865"/>
        <dbReference type="EC" id="4.1.1.23"/>
    </reaction>
</comment>
<keyword evidence="10" id="KW-1185">Reference proteome</keyword>
<dbReference type="PANTHER" id="PTHR43375">
    <property type="entry name" value="OROTIDINE 5'-PHOSPHATE DECARBOXYLASE"/>
    <property type="match status" value="1"/>
</dbReference>
<dbReference type="Gene3D" id="3.20.20.70">
    <property type="entry name" value="Aldolase class I"/>
    <property type="match status" value="1"/>
</dbReference>
<dbReference type="NCBIfam" id="TIGR02127">
    <property type="entry name" value="pyrF_sub2"/>
    <property type="match status" value="1"/>
</dbReference>
<dbReference type="InterPro" id="IPR011995">
    <property type="entry name" value="OMPdecase_type-2"/>
</dbReference>
<comment type="similarity">
    <text evidence="2">Belongs to the OMP decarboxylase family. Type 2 subfamily.</text>
</comment>
<evidence type="ECO:0000256" key="5">
    <source>
        <dbReference type="ARBA" id="ARBA00023239"/>
    </source>
</evidence>
<dbReference type="Proteomes" id="UP001596266">
    <property type="component" value="Unassembled WGS sequence"/>
</dbReference>
<evidence type="ECO:0000256" key="4">
    <source>
        <dbReference type="ARBA" id="ARBA00022975"/>
    </source>
</evidence>
<evidence type="ECO:0000313" key="9">
    <source>
        <dbReference type="EMBL" id="MFC6397719.1"/>
    </source>
</evidence>
<dbReference type="SMART" id="SM00934">
    <property type="entry name" value="OMPdecase"/>
    <property type="match status" value="1"/>
</dbReference>
<evidence type="ECO:0000256" key="7">
    <source>
        <dbReference type="NCBIfam" id="TIGR02127"/>
    </source>
</evidence>
<dbReference type="GO" id="GO:0004590">
    <property type="term" value="F:orotidine-5'-phosphate decarboxylase activity"/>
    <property type="evidence" value="ECO:0007669"/>
    <property type="project" value="UniProtKB-EC"/>
</dbReference>
<evidence type="ECO:0000256" key="3">
    <source>
        <dbReference type="ARBA" id="ARBA00022793"/>
    </source>
</evidence>
<name>A0ABW1X5G6_9ACTN</name>
<keyword evidence="4" id="KW-0665">Pyrimidine biosynthesis</keyword>
<dbReference type="InterPro" id="IPR013785">
    <property type="entry name" value="Aldolase_TIM"/>
</dbReference>
<proteinExistence type="inferred from homology"/>
<protein>
    <recommendedName>
        <fullName evidence="7">Orotidine-5'-phosphate decarboxylase</fullName>
        <ecNumber evidence="7">4.1.1.23</ecNumber>
    </recommendedName>
</protein>
<evidence type="ECO:0000256" key="2">
    <source>
        <dbReference type="ARBA" id="ARBA00008847"/>
    </source>
</evidence>
<dbReference type="SUPFAM" id="SSF51366">
    <property type="entry name" value="Ribulose-phoshate binding barrel"/>
    <property type="match status" value="1"/>
</dbReference>
<gene>
    <name evidence="9" type="primary">pyrF</name>
    <name evidence="9" type="ORF">ACFP57_12100</name>
</gene>
<dbReference type="InterPro" id="IPR001754">
    <property type="entry name" value="OMPdeCOase_dom"/>
</dbReference>
<evidence type="ECO:0000259" key="8">
    <source>
        <dbReference type="SMART" id="SM00934"/>
    </source>
</evidence>
<feature type="domain" description="Orotidine 5'-phosphate decarboxylase" evidence="8">
    <location>
        <begin position="16"/>
        <end position="261"/>
    </location>
</feature>
<dbReference type="RefSeq" id="WP_343886116.1">
    <property type="nucleotide sequence ID" value="NZ_BAAAKI010000013.1"/>
</dbReference>
<evidence type="ECO:0000313" key="10">
    <source>
        <dbReference type="Proteomes" id="UP001596266"/>
    </source>
</evidence>
<reference evidence="10" key="1">
    <citation type="journal article" date="2019" name="Int. J. Syst. Evol. Microbiol.">
        <title>The Global Catalogue of Microorganisms (GCM) 10K type strain sequencing project: providing services to taxonomists for standard genome sequencing and annotation.</title>
        <authorList>
            <consortium name="The Broad Institute Genomics Platform"/>
            <consortium name="The Broad Institute Genome Sequencing Center for Infectious Disease"/>
            <person name="Wu L."/>
            <person name="Ma J."/>
        </authorList>
    </citation>
    <scope>NUCLEOTIDE SEQUENCE [LARGE SCALE GENOMIC DNA]</scope>
    <source>
        <strain evidence="10">CGMCC 1.15277</strain>
    </source>
</reference>
<dbReference type="CDD" id="cd04725">
    <property type="entry name" value="OMP_decarboxylase_like"/>
    <property type="match status" value="1"/>
</dbReference>
<organism evidence="9 10">
    <name type="scientific">Luteococcus sanguinis</name>
    <dbReference type="NCBI Taxonomy" id="174038"/>
    <lineage>
        <taxon>Bacteria</taxon>
        <taxon>Bacillati</taxon>
        <taxon>Actinomycetota</taxon>
        <taxon>Actinomycetes</taxon>
        <taxon>Propionibacteriales</taxon>
        <taxon>Propionibacteriaceae</taxon>
        <taxon>Luteococcus</taxon>
    </lineage>
</organism>